<proteinExistence type="predicted"/>
<dbReference type="Proteomes" id="UP000290444">
    <property type="component" value="Unassembled WGS sequence"/>
</dbReference>
<reference evidence="1 2" key="1">
    <citation type="submission" date="2017-03" db="EMBL/GenBank/DDBJ databases">
        <authorList>
            <person name="Safronova V.I."/>
            <person name="Sazanova A.L."/>
            <person name="Chirak E.R."/>
        </authorList>
    </citation>
    <scope>NUCLEOTIDE SEQUENCE [LARGE SCALE GENOMIC DNA]</scope>
    <source>
        <strain evidence="1 2">Opo-242</strain>
    </source>
</reference>
<sequence length="71" mass="8072">MRSFDLFTPRFVAHPLYLHGGDFVRWKRLSLEPDGHPIRGLAKSPDTPAATTVDEPGIFVFVTHDRIVAWL</sequence>
<organism evidence="1 2">
    <name type="scientific">Mesorhizobium erdmanii</name>
    <dbReference type="NCBI Taxonomy" id="1777866"/>
    <lineage>
        <taxon>Bacteria</taxon>
        <taxon>Pseudomonadati</taxon>
        <taxon>Pseudomonadota</taxon>
        <taxon>Alphaproteobacteria</taxon>
        <taxon>Hyphomicrobiales</taxon>
        <taxon>Phyllobacteriaceae</taxon>
        <taxon>Mesorhizobium</taxon>
    </lineage>
</organism>
<accession>A0A4Q1VDI7</accession>
<dbReference type="EMBL" id="MZXX01000009">
    <property type="protein sequence ID" value="RXT50265.1"/>
    <property type="molecule type" value="Genomic_DNA"/>
</dbReference>
<evidence type="ECO:0000313" key="1">
    <source>
        <dbReference type="EMBL" id="RXT50265.1"/>
    </source>
</evidence>
<comment type="caution">
    <text evidence="1">The sequence shown here is derived from an EMBL/GenBank/DDBJ whole genome shotgun (WGS) entry which is preliminary data.</text>
</comment>
<dbReference type="AlphaFoldDB" id="A0A4Q1VDI7"/>
<feature type="non-terminal residue" evidence="1">
    <location>
        <position position="71"/>
    </location>
</feature>
<name>A0A4Q1VDI7_9HYPH</name>
<protein>
    <submittedName>
        <fullName evidence="1">Uncharacterized protein</fullName>
    </submittedName>
</protein>
<gene>
    <name evidence="1" type="ORF">B5V01_04860</name>
</gene>
<evidence type="ECO:0000313" key="2">
    <source>
        <dbReference type="Proteomes" id="UP000290444"/>
    </source>
</evidence>